<evidence type="ECO:0000313" key="6">
    <source>
        <dbReference type="EMBL" id="QEC70929.1"/>
    </source>
</evidence>
<comment type="catalytic activity">
    <reaction evidence="5">
        <text>(6S)-5-formyl-5,6,7,8-tetrahydrofolate + ATP = (6R)-5,10-methenyltetrahydrofolate + ADP + phosphate</text>
        <dbReference type="Rhea" id="RHEA:10488"/>
        <dbReference type="ChEBI" id="CHEBI:30616"/>
        <dbReference type="ChEBI" id="CHEBI:43474"/>
        <dbReference type="ChEBI" id="CHEBI:57455"/>
        <dbReference type="ChEBI" id="CHEBI:57457"/>
        <dbReference type="ChEBI" id="CHEBI:456216"/>
        <dbReference type="EC" id="6.3.3.2"/>
    </reaction>
</comment>
<dbReference type="InterPro" id="IPR037171">
    <property type="entry name" value="NagB/RpiA_transferase-like"/>
</dbReference>
<gene>
    <name evidence="6" type="ORF">FSB73_03790</name>
</gene>
<dbReference type="AlphaFoldDB" id="A0A5B8VI11"/>
<keyword evidence="6" id="KW-0436">Ligase</keyword>
<dbReference type="PIRSF" id="PIRSF006806">
    <property type="entry name" value="FTHF_cligase"/>
    <property type="match status" value="1"/>
</dbReference>
<feature type="binding site" evidence="4">
    <location>
        <begin position="9"/>
        <end position="13"/>
    </location>
    <ligand>
        <name>ATP</name>
        <dbReference type="ChEBI" id="CHEBI:30616"/>
    </ligand>
</feature>
<feature type="binding site" evidence="4">
    <location>
        <begin position="143"/>
        <end position="151"/>
    </location>
    <ligand>
        <name>ATP</name>
        <dbReference type="ChEBI" id="CHEBI:30616"/>
    </ligand>
</feature>
<dbReference type="Gene3D" id="3.40.50.10420">
    <property type="entry name" value="NagB/RpiA/CoA transferase-like"/>
    <property type="match status" value="1"/>
</dbReference>
<dbReference type="PANTHER" id="PTHR23407:SF1">
    <property type="entry name" value="5-FORMYLTETRAHYDROFOLATE CYCLO-LIGASE"/>
    <property type="match status" value="1"/>
</dbReference>
<evidence type="ECO:0000256" key="2">
    <source>
        <dbReference type="ARBA" id="ARBA00022741"/>
    </source>
</evidence>
<comment type="cofactor">
    <cofactor evidence="5">
        <name>Mg(2+)</name>
        <dbReference type="ChEBI" id="CHEBI:18420"/>
    </cofactor>
</comment>
<evidence type="ECO:0000256" key="4">
    <source>
        <dbReference type="PIRSR" id="PIRSR006806-1"/>
    </source>
</evidence>
<dbReference type="Pfam" id="PF01812">
    <property type="entry name" value="5-FTHF_cyc-lig"/>
    <property type="match status" value="1"/>
</dbReference>
<keyword evidence="3 4" id="KW-0067">ATP-binding</keyword>
<comment type="similarity">
    <text evidence="1 5">Belongs to the 5-formyltetrahydrofolate cyclo-ligase family.</text>
</comment>
<evidence type="ECO:0000256" key="1">
    <source>
        <dbReference type="ARBA" id="ARBA00010638"/>
    </source>
</evidence>
<keyword evidence="5" id="KW-0479">Metal-binding</keyword>
<dbReference type="GO" id="GO:0035999">
    <property type="term" value="P:tetrahydrofolate interconversion"/>
    <property type="evidence" value="ECO:0007669"/>
    <property type="project" value="TreeGrafter"/>
</dbReference>
<dbReference type="Proteomes" id="UP000321291">
    <property type="component" value="Chromosome"/>
</dbReference>
<dbReference type="EC" id="6.3.3.2" evidence="5"/>
<dbReference type="PANTHER" id="PTHR23407">
    <property type="entry name" value="ATPASE INHIBITOR/5-FORMYLTETRAHYDROFOLATE CYCLO-LIGASE"/>
    <property type="match status" value="1"/>
</dbReference>
<protein>
    <recommendedName>
        <fullName evidence="5">5-formyltetrahydrofolate cyclo-ligase</fullName>
        <ecNumber evidence="5">6.3.3.2</ecNumber>
    </recommendedName>
</protein>
<sequence length="199" mass="23571">MEILRSFKKKALRPYYKHLRASLDRENLIKMNQQIMTQFLKLPIRDKDYKYALSYLPITMTNEVDTAPFNHYLLHYVEPSIQVAFPRTNFRTLKMEAVLPDQEARLTQKWLKLMEPDKGLILDPRQIDLVLMPLLIFDVKGNRVGYGKGFYDRYLSKCRQDILKIGLSYLPAINRIEDVDPFDIPLDYCATPERLYDFT</sequence>
<keyword evidence="2 4" id="KW-0547">Nucleotide-binding</keyword>
<dbReference type="KEGG" id="agi:FSB73_03790"/>
<dbReference type="SUPFAM" id="SSF100950">
    <property type="entry name" value="NagB/RpiA/CoA transferase-like"/>
    <property type="match status" value="1"/>
</dbReference>
<name>A0A5B8VI11_9BACT</name>
<dbReference type="GO" id="GO:0009396">
    <property type="term" value="P:folic acid-containing compound biosynthetic process"/>
    <property type="evidence" value="ECO:0007669"/>
    <property type="project" value="TreeGrafter"/>
</dbReference>
<keyword evidence="7" id="KW-1185">Reference proteome</keyword>
<keyword evidence="5" id="KW-0460">Magnesium</keyword>
<dbReference type="RefSeq" id="WP_146780189.1">
    <property type="nucleotide sequence ID" value="NZ_CP042434.1"/>
</dbReference>
<dbReference type="InterPro" id="IPR024185">
    <property type="entry name" value="FTHF_cligase-like_sf"/>
</dbReference>
<dbReference type="GO" id="GO:0046872">
    <property type="term" value="F:metal ion binding"/>
    <property type="evidence" value="ECO:0007669"/>
    <property type="project" value="UniProtKB-KW"/>
</dbReference>
<accession>A0A5B8VI11</accession>
<evidence type="ECO:0000256" key="5">
    <source>
        <dbReference type="RuleBase" id="RU361279"/>
    </source>
</evidence>
<dbReference type="InterPro" id="IPR002698">
    <property type="entry name" value="FTHF_cligase"/>
</dbReference>
<evidence type="ECO:0000256" key="3">
    <source>
        <dbReference type="ARBA" id="ARBA00022840"/>
    </source>
</evidence>
<evidence type="ECO:0000313" key="7">
    <source>
        <dbReference type="Proteomes" id="UP000321291"/>
    </source>
</evidence>
<dbReference type="EMBL" id="CP042434">
    <property type="protein sequence ID" value="QEC70929.1"/>
    <property type="molecule type" value="Genomic_DNA"/>
</dbReference>
<proteinExistence type="inferred from homology"/>
<feature type="binding site" evidence="4">
    <location>
        <position position="63"/>
    </location>
    <ligand>
        <name>substrate</name>
    </ligand>
</feature>
<dbReference type="GO" id="GO:0030272">
    <property type="term" value="F:5-formyltetrahydrofolate cyclo-ligase activity"/>
    <property type="evidence" value="ECO:0007669"/>
    <property type="project" value="UniProtKB-EC"/>
</dbReference>
<organism evidence="6 7">
    <name type="scientific">Arachidicoccus ginsenosidivorans</name>
    <dbReference type="NCBI Taxonomy" id="496057"/>
    <lineage>
        <taxon>Bacteria</taxon>
        <taxon>Pseudomonadati</taxon>
        <taxon>Bacteroidota</taxon>
        <taxon>Chitinophagia</taxon>
        <taxon>Chitinophagales</taxon>
        <taxon>Chitinophagaceae</taxon>
        <taxon>Arachidicoccus</taxon>
    </lineage>
</organism>
<dbReference type="NCBIfam" id="TIGR02727">
    <property type="entry name" value="MTHFS_bact"/>
    <property type="match status" value="1"/>
</dbReference>
<reference evidence="6 7" key="1">
    <citation type="journal article" date="2017" name="Int. J. Syst. Evol. Microbiol.">
        <title>Arachidicoccus ginsenosidivorans sp. nov., with ginsenoside-converting activity isolated from ginseng cultivating soil.</title>
        <authorList>
            <person name="Siddiqi M.Z."/>
            <person name="Aslam Z."/>
            <person name="Im W.T."/>
        </authorList>
    </citation>
    <scope>NUCLEOTIDE SEQUENCE [LARGE SCALE GENOMIC DNA]</scope>
    <source>
        <strain evidence="6 7">Gsoil 809</strain>
    </source>
</reference>
<dbReference type="GO" id="GO:0005524">
    <property type="term" value="F:ATP binding"/>
    <property type="evidence" value="ECO:0007669"/>
    <property type="project" value="UniProtKB-KW"/>
</dbReference>
<feature type="binding site" evidence="4">
    <location>
        <position position="56"/>
    </location>
    <ligand>
        <name>substrate</name>
    </ligand>
</feature>
<dbReference type="OrthoDB" id="9801938at2"/>